<evidence type="ECO:0000256" key="8">
    <source>
        <dbReference type="ARBA" id="ARBA00022980"/>
    </source>
</evidence>
<reference evidence="14" key="2">
    <citation type="journal article" date="2008" name="BMC Genomics">
        <title>A conifer genomics resource of 200,000 spruce (Picea spp.) ESTs and 6,464 high-quality, sequence-finished full-length cDNAs for Sitka spruce (Picea sitchensis).</title>
        <authorList>
            <person name="Ralph S.G."/>
            <person name="Chun H.J."/>
            <person name="Kolosova N."/>
            <person name="Cooper D."/>
            <person name="Oddy C."/>
            <person name="Ritland C.E."/>
            <person name="Kirkpatrick R."/>
            <person name="Moore R."/>
            <person name="Barber S."/>
            <person name="Holt R.A."/>
            <person name="Jones S.J."/>
            <person name="Marra M.A."/>
            <person name="Douglas C.J."/>
            <person name="Ritland K."/>
            <person name="Bohlmann J."/>
        </authorList>
    </citation>
    <scope>NUCLEOTIDE SEQUENCE</scope>
    <source>
        <tissue evidence="14">Green portion of the leader tissue</tissue>
    </source>
</reference>
<evidence type="ECO:0000256" key="7">
    <source>
        <dbReference type="ARBA" id="ARBA00022946"/>
    </source>
</evidence>
<dbReference type="EMBL" id="EF086207">
    <property type="protein sequence ID" value="ABK25491.1"/>
    <property type="molecule type" value="mRNA"/>
</dbReference>
<comment type="subcellular location">
    <subcellularLocation>
        <location evidence="1">Plastid</location>
        <location evidence="1">Chloroplast</location>
    </subcellularLocation>
</comment>
<sequence>MAMAMTMGLSLKMPVPTRSIGTGHCSFLRGSTHFFTPNSTTANIGWSSNPSHLAVRAMKKLQGKVVCSTNDKTVKVEVVRLAIHPKYKKRVRKRKKYQAHDPDNKFKVGDLVELEKCRPISKTKAFLALPVPPRANTPPTTRPPSEEYFLRLESSATRS</sequence>
<dbReference type="GO" id="GO:1990904">
    <property type="term" value="C:ribonucleoprotein complex"/>
    <property type="evidence" value="ECO:0007669"/>
    <property type="project" value="UniProtKB-KW"/>
</dbReference>
<evidence type="ECO:0000256" key="11">
    <source>
        <dbReference type="ARBA" id="ARBA00035308"/>
    </source>
</evidence>
<dbReference type="NCBIfam" id="TIGR03635">
    <property type="entry name" value="uS17_bact"/>
    <property type="match status" value="1"/>
</dbReference>
<evidence type="ECO:0000256" key="6">
    <source>
        <dbReference type="ARBA" id="ARBA00022884"/>
    </source>
</evidence>
<dbReference type="PROSITE" id="PS00056">
    <property type="entry name" value="RIBOSOMAL_S17"/>
    <property type="match status" value="1"/>
</dbReference>
<dbReference type="Pfam" id="PF00366">
    <property type="entry name" value="Ribosomal_S17"/>
    <property type="match status" value="1"/>
</dbReference>
<dbReference type="InterPro" id="IPR019979">
    <property type="entry name" value="Ribosomal_uS17_CS"/>
</dbReference>
<evidence type="ECO:0000256" key="3">
    <source>
        <dbReference type="ARBA" id="ARBA00022528"/>
    </source>
</evidence>
<feature type="compositionally biased region" description="Pro residues" evidence="13">
    <location>
        <begin position="130"/>
        <end position="142"/>
    </location>
</feature>
<keyword evidence="8 12" id="KW-0689">Ribosomal protein</keyword>
<dbReference type="InterPro" id="IPR019984">
    <property type="entry name" value="Ribosomal_uS17_bact/chlr"/>
</dbReference>
<dbReference type="OMA" id="WAPPCIV"/>
<accession>A9NRW2</accession>
<keyword evidence="6" id="KW-0694">RNA-binding</keyword>
<evidence type="ECO:0000256" key="1">
    <source>
        <dbReference type="ARBA" id="ARBA00004229"/>
    </source>
</evidence>
<evidence type="ECO:0000256" key="2">
    <source>
        <dbReference type="ARBA" id="ARBA00010254"/>
    </source>
</evidence>
<keyword evidence="5" id="KW-0699">rRNA-binding</keyword>
<dbReference type="NCBIfam" id="NF004123">
    <property type="entry name" value="PRK05610.1"/>
    <property type="match status" value="1"/>
</dbReference>
<dbReference type="InterPro" id="IPR012340">
    <property type="entry name" value="NA-bd_OB-fold"/>
</dbReference>
<keyword evidence="9 12" id="KW-0687">Ribonucleoprotein</keyword>
<evidence type="ECO:0000313" key="15">
    <source>
        <dbReference type="EMBL" id="ABR16733.1"/>
    </source>
</evidence>
<dbReference type="HAMAP" id="MF_01345_B">
    <property type="entry name" value="Ribosomal_uS17_B"/>
    <property type="match status" value="1"/>
</dbReference>
<dbReference type="PANTHER" id="PTHR10744:SF7">
    <property type="entry name" value="SMALL RIBOSOMAL SUBUNIT PROTEIN US17C"/>
    <property type="match status" value="1"/>
</dbReference>
<dbReference type="GO" id="GO:0019843">
    <property type="term" value="F:rRNA binding"/>
    <property type="evidence" value="ECO:0007669"/>
    <property type="project" value="UniProtKB-KW"/>
</dbReference>
<feature type="region of interest" description="Disordered" evidence="13">
    <location>
        <begin position="130"/>
        <end position="159"/>
    </location>
</feature>
<dbReference type="InterPro" id="IPR000266">
    <property type="entry name" value="Ribosomal_uS17"/>
</dbReference>
<keyword evidence="7" id="KW-0809">Transit peptide</keyword>
<dbReference type="EMBL" id="EF676852">
    <property type="protein sequence ID" value="ABR16733.1"/>
    <property type="molecule type" value="mRNA"/>
</dbReference>
<name>A9NRW2_PICSI</name>
<protein>
    <recommendedName>
        <fullName evidence="10">Small ribosomal subunit protein uS17c</fullName>
    </recommendedName>
    <alternativeName>
        <fullName evidence="11">30S ribosomal protein S17, chloroplastic</fullName>
    </alternativeName>
</protein>
<evidence type="ECO:0000313" key="14">
    <source>
        <dbReference type="EMBL" id="ABK23373.1"/>
    </source>
</evidence>
<dbReference type="CDD" id="cd00364">
    <property type="entry name" value="Ribosomal_uS17"/>
    <property type="match status" value="1"/>
</dbReference>
<proteinExistence type="evidence at transcript level"/>
<dbReference type="AlphaFoldDB" id="A9NRW2"/>
<dbReference type="Gene3D" id="2.40.50.140">
    <property type="entry name" value="Nucleic acid-binding proteins"/>
    <property type="match status" value="1"/>
</dbReference>
<dbReference type="SUPFAM" id="SSF50249">
    <property type="entry name" value="Nucleic acid-binding proteins"/>
    <property type="match status" value="1"/>
</dbReference>
<organism evidence="14">
    <name type="scientific">Picea sitchensis</name>
    <name type="common">Sitka spruce</name>
    <name type="synonym">Pinus sitchensis</name>
    <dbReference type="NCBI Taxonomy" id="3332"/>
    <lineage>
        <taxon>Eukaryota</taxon>
        <taxon>Viridiplantae</taxon>
        <taxon>Streptophyta</taxon>
        <taxon>Embryophyta</taxon>
        <taxon>Tracheophyta</taxon>
        <taxon>Spermatophyta</taxon>
        <taxon>Pinopsida</taxon>
        <taxon>Pinidae</taxon>
        <taxon>Conifers I</taxon>
        <taxon>Pinales</taxon>
        <taxon>Pinaceae</taxon>
        <taxon>Picea</taxon>
    </lineage>
</organism>
<keyword evidence="4" id="KW-0934">Plastid</keyword>
<dbReference type="GO" id="GO:0009507">
    <property type="term" value="C:chloroplast"/>
    <property type="evidence" value="ECO:0007669"/>
    <property type="project" value="UniProtKB-SubCell"/>
</dbReference>
<dbReference type="EMBL" id="EF084043">
    <property type="protein sequence ID" value="ABK23373.1"/>
    <property type="molecule type" value="mRNA"/>
</dbReference>
<reference evidence="15" key="1">
    <citation type="submission" date="2007-06" db="EMBL/GenBank/DDBJ databases">
        <title>Full length cDNA sequences from Sitka Spruce (Picea sitchensis).</title>
        <authorList>
            <person name="Ralph S.G."/>
            <person name="Chun H.E."/>
            <person name="Liao N."/>
            <person name="Ali J."/>
            <person name="Reid K."/>
            <person name="Kolosova N."/>
            <person name="Cooper N."/>
            <person name="Cullis C."/>
            <person name="Jancsik S."/>
            <person name="Moore R."/>
            <person name="Mayo M."/>
            <person name="Wagner S."/>
            <person name="Holt R.A."/>
            <person name="Jones S.J.M."/>
            <person name="Marra M.A."/>
            <person name="Ritland C.E."/>
            <person name="Ritland K."/>
            <person name="Bohlmann J."/>
        </authorList>
    </citation>
    <scope>NUCLEOTIDE SEQUENCE</scope>
    <source>
        <tissue evidence="15">Green portion of the leader tissue</tissue>
    </source>
</reference>
<dbReference type="GO" id="GO:0006412">
    <property type="term" value="P:translation"/>
    <property type="evidence" value="ECO:0007669"/>
    <property type="project" value="InterPro"/>
</dbReference>
<evidence type="ECO:0000256" key="9">
    <source>
        <dbReference type="ARBA" id="ARBA00023274"/>
    </source>
</evidence>
<evidence type="ECO:0000256" key="4">
    <source>
        <dbReference type="ARBA" id="ARBA00022640"/>
    </source>
</evidence>
<dbReference type="GO" id="GO:0003735">
    <property type="term" value="F:structural constituent of ribosome"/>
    <property type="evidence" value="ECO:0007669"/>
    <property type="project" value="InterPro"/>
</dbReference>
<evidence type="ECO:0000256" key="10">
    <source>
        <dbReference type="ARBA" id="ARBA00035251"/>
    </source>
</evidence>
<evidence type="ECO:0000256" key="5">
    <source>
        <dbReference type="ARBA" id="ARBA00022730"/>
    </source>
</evidence>
<keyword evidence="3" id="KW-0150">Chloroplast</keyword>
<dbReference type="PRINTS" id="PR00973">
    <property type="entry name" value="RIBOSOMALS17"/>
</dbReference>
<dbReference type="PANTHER" id="PTHR10744">
    <property type="entry name" value="40S RIBOSOMAL PROTEIN S11 FAMILY MEMBER"/>
    <property type="match status" value="1"/>
</dbReference>
<comment type="similarity">
    <text evidence="2 12">Belongs to the universal ribosomal protein uS17 family.</text>
</comment>
<dbReference type="EMBL" id="EF087520">
    <property type="protein sequence ID" value="ABK26759.1"/>
    <property type="molecule type" value="mRNA"/>
</dbReference>
<evidence type="ECO:0000256" key="12">
    <source>
        <dbReference type="RuleBase" id="RU003872"/>
    </source>
</evidence>
<dbReference type="GO" id="GO:0005840">
    <property type="term" value="C:ribosome"/>
    <property type="evidence" value="ECO:0007669"/>
    <property type="project" value="UniProtKB-KW"/>
</dbReference>
<evidence type="ECO:0000256" key="13">
    <source>
        <dbReference type="SAM" id="MobiDB-lite"/>
    </source>
</evidence>